<reference evidence="2 3" key="1">
    <citation type="journal article" date="2016" name="BMC Genomics">
        <title>Comparative genomics reveals Cyclospora cayetanensis possesses coccidia-like metabolism and invasion components but unique surface antigens.</title>
        <authorList>
            <person name="Liu S."/>
            <person name="Wang L."/>
            <person name="Zheng H."/>
            <person name="Xu Z."/>
            <person name="Roellig D.M."/>
            <person name="Li N."/>
            <person name="Frace M.A."/>
            <person name="Tang K."/>
            <person name="Arrowood M.J."/>
            <person name="Moss D.M."/>
            <person name="Zhang L."/>
            <person name="Feng Y."/>
            <person name="Xiao L."/>
        </authorList>
    </citation>
    <scope>NUCLEOTIDE SEQUENCE [LARGE SCALE GENOMIC DNA]</scope>
    <source>
        <strain evidence="2 3">CHN_HEN01</strain>
    </source>
</reference>
<comment type="caution">
    <text evidence="2">The sequence shown here is derived from an EMBL/GenBank/DDBJ whole genome shotgun (WGS) entry which is preliminary data.</text>
</comment>
<dbReference type="InParanoid" id="A0A1D3CRX1"/>
<accession>A0A1D3CRX1</accession>
<dbReference type="Proteomes" id="UP000095192">
    <property type="component" value="Unassembled WGS sequence"/>
</dbReference>
<gene>
    <name evidence="2" type="ORF">cyc_07382</name>
</gene>
<dbReference type="AlphaFoldDB" id="A0A1D3CRX1"/>
<evidence type="ECO:0000256" key="1">
    <source>
        <dbReference type="SAM" id="MobiDB-lite"/>
    </source>
</evidence>
<organism evidence="2 3">
    <name type="scientific">Cyclospora cayetanensis</name>
    <dbReference type="NCBI Taxonomy" id="88456"/>
    <lineage>
        <taxon>Eukaryota</taxon>
        <taxon>Sar</taxon>
        <taxon>Alveolata</taxon>
        <taxon>Apicomplexa</taxon>
        <taxon>Conoidasida</taxon>
        <taxon>Coccidia</taxon>
        <taxon>Eucoccidiorida</taxon>
        <taxon>Eimeriorina</taxon>
        <taxon>Eimeriidae</taxon>
        <taxon>Cyclospora</taxon>
    </lineage>
</organism>
<evidence type="ECO:0000313" key="2">
    <source>
        <dbReference type="EMBL" id="OEH73940.1"/>
    </source>
</evidence>
<evidence type="ECO:0000313" key="3">
    <source>
        <dbReference type="Proteomes" id="UP000095192"/>
    </source>
</evidence>
<feature type="compositionally biased region" description="Polar residues" evidence="1">
    <location>
        <begin position="52"/>
        <end position="63"/>
    </location>
</feature>
<feature type="region of interest" description="Disordered" evidence="1">
    <location>
        <begin position="43"/>
        <end position="85"/>
    </location>
</feature>
<dbReference type="VEuPathDB" id="ToxoDB:cyc_07382"/>
<keyword evidence="3" id="KW-1185">Reference proteome</keyword>
<sequence>MEAVQRTFLRASAPSAWPFQALCIFFLAKRLLPSITKATCRGMLPPDRTQHNSRSNLGSQQTMQERESGMRKGVARVADAERRVEKGGTAKPYQFSILMSETSRAGR</sequence>
<name>A0A1D3CRX1_9EIME</name>
<protein>
    <submittedName>
        <fullName evidence="2">Uncharacterized protein</fullName>
    </submittedName>
</protein>
<dbReference type="EMBL" id="JROU02002198">
    <property type="protein sequence ID" value="OEH73940.1"/>
    <property type="molecule type" value="Genomic_DNA"/>
</dbReference>
<proteinExistence type="predicted"/>